<organism evidence="1 3">
    <name type="scientific">Didymodactylos carnosus</name>
    <dbReference type="NCBI Taxonomy" id="1234261"/>
    <lineage>
        <taxon>Eukaryota</taxon>
        <taxon>Metazoa</taxon>
        <taxon>Spiralia</taxon>
        <taxon>Gnathifera</taxon>
        <taxon>Rotifera</taxon>
        <taxon>Eurotatoria</taxon>
        <taxon>Bdelloidea</taxon>
        <taxon>Philodinida</taxon>
        <taxon>Philodinidae</taxon>
        <taxon>Didymodactylos</taxon>
    </lineage>
</organism>
<dbReference type="EMBL" id="CAJOBC010008122">
    <property type="protein sequence ID" value="CAF3953105.1"/>
    <property type="molecule type" value="Genomic_DNA"/>
</dbReference>
<name>A0A814VKG8_9BILA</name>
<proteinExistence type="predicted"/>
<evidence type="ECO:0000313" key="1">
    <source>
        <dbReference type="EMBL" id="CAF1188839.1"/>
    </source>
</evidence>
<dbReference type="AlphaFoldDB" id="A0A814VKG8"/>
<keyword evidence="3" id="KW-1185">Reference proteome</keyword>
<dbReference type="Proteomes" id="UP000681722">
    <property type="component" value="Unassembled WGS sequence"/>
</dbReference>
<evidence type="ECO:0000313" key="2">
    <source>
        <dbReference type="EMBL" id="CAF3953105.1"/>
    </source>
</evidence>
<protein>
    <submittedName>
        <fullName evidence="1">Uncharacterized protein</fullName>
    </submittedName>
</protein>
<sequence length="276" mass="31270">LSQEYRDIYDKCPNKIKTQIDQNRHLKKLNSSQSFQPSSKSTSVILSGLAQTSVNNTTPLTNHNSQVKPVMSHMTPVKLSEQFSTTAPISSPSILNTPSTSISIHPLSGNNLLKKPDDHNYSRIPSLMDGLTNIAQSQQSPTINNRSFPSTPQQHQMFITPPFKYPPTPCSSIRFHGFQSGIMNKSHHDERYTHNGMIRSQYSNMSTPSFSNIQSQNSLFQSTVNGNNYGRTLNSNVYESLIKDNCENNKRLLPFNIQNTENNSKRFRHIEQQRQD</sequence>
<gene>
    <name evidence="1" type="ORF">GPM918_LOCUS23097</name>
    <name evidence="2" type="ORF">SRO942_LOCUS23096</name>
</gene>
<feature type="non-terminal residue" evidence="1">
    <location>
        <position position="276"/>
    </location>
</feature>
<comment type="caution">
    <text evidence="1">The sequence shown here is derived from an EMBL/GenBank/DDBJ whole genome shotgun (WGS) entry which is preliminary data.</text>
</comment>
<evidence type="ECO:0000313" key="3">
    <source>
        <dbReference type="Proteomes" id="UP000663829"/>
    </source>
</evidence>
<reference evidence="1" key="1">
    <citation type="submission" date="2021-02" db="EMBL/GenBank/DDBJ databases">
        <authorList>
            <person name="Nowell W R."/>
        </authorList>
    </citation>
    <scope>NUCLEOTIDE SEQUENCE</scope>
</reference>
<dbReference type="Proteomes" id="UP000663829">
    <property type="component" value="Unassembled WGS sequence"/>
</dbReference>
<accession>A0A814VKG8</accession>
<dbReference type="EMBL" id="CAJNOQ010008121">
    <property type="protein sequence ID" value="CAF1188839.1"/>
    <property type="molecule type" value="Genomic_DNA"/>
</dbReference>